<dbReference type="OrthoDB" id="1161757at2"/>
<dbReference type="EMBL" id="QBKT01000001">
    <property type="protein sequence ID" value="PTX64085.1"/>
    <property type="molecule type" value="Genomic_DNA"/>
</dbReference>
<keyword evidence="2" id="KW-1185">Reference proteome</keyword>
<name>A0A2T6C716_9FLAO</name>
<proteinExistence type="predicted"/>
<dbReference type="AlphaFoldDB" id="A0A2T6C716"/>
<sequence length="172" mass="19568">MLDKLSHKRRFFLVVIVFVLLALAVYKKTYQPIFALQNELNASNQLIAEDVSPFVKIEQLQSELAALDKIVGKSEDNAFIQQKILDFITKKGLDVSVVNIADSHIYKGNAFTVYTNSVILKGDYPSLLQTIYTIEKECKASKIVSAKFYSKKNYSTNKTAEYAELYFQNYGK</sequence>
<organism evidence="1 2">
    <name type="scientific">Kordia periserrulae</name>
    <dbReference type="NCBI Taxonomy" id="701523"/>
    <lineage>
        <taxon>Bacteria</taxon>
        <taxon>Pseudomonadati</taxon>
        <taxon>Bacteroidota</taxon>
        <taxon>Flavobacteriia</taxon>
        <taxon>Flavobacteriales</taxon>
        <taxon>Flavobacteriaceae</taxon>
        <taxon>Kordia</taxon>
    </lineage>
</organism>
<accession>A0A2T6C716</accession>
<evidence type="ECO:0000313" key="1">
    <source>
        <dbReference type="EMBL" id="PTX64085.1"/>
    </source>
</evidence>
<comment type="caution">
    <text evidence="1">The sequence shown here is derived from an EMBL/GenBank/DDBJ whole genome shotgun (WGS) entry which is preliminary data.</text>
</comment>
<dbReference type="Proteomes" id="UP000244090">
    <property type="component" value="Unassembled WGS sequence"/>
</dbReference>
<gene>
    <name evidence="1" type="ORF">C8N46_101695</name>
</gene>
<reference evidence="1 2" key="1">
    <citation type="submission" date="2018-04" db="EMBL/GenBank/DDBJ databases">
        <title>Genomic Encyclopedia of Archaeal and Bacterial Type Strains, Phase II (KMG-II): from individual species to whole genera.</title>
        <authorList>
            <person name="Goeker M."/>
        </authorList>
    </citation>
    <scope>NUCLEOTIDE SEQUENCE [LARGE SCALE GENOMIC DNA]</scope>
    <source>
        <strain evidence="1 2">DSM 25731</strain>
    </source>
</reference>
<evidence type="ECO:0000313" key="2">
    <source>
        <dbReference type="Proteomes" id="UP000244090"/>
    </source>
</evidence>
<dbReference type="RefSeq" id="WP_108113427.1">
    <property type="nucleotide sequence ID" value="NZ_QBKT01000001.1"/>
</dbReference>
<protein>
    <submittedName>
        <fullName evidence="1">Uncharacterized protein</fullName>
    </submittedName>
</protein>